<organism evidence="6 7">
    <name type="scientific">Nocardioides cavernae</name>
    <dbReference type="NCBI Taxonomy" id="1921566"/>
    <lineage>
        <taxon>Bacteria</taxon>
        <taxon>Bacillati</taxon>
        <taxon>Actinomycetota</taxon>
        <taxon>Actinomycetes</taxon>
        <taxon>Propionibacteriales</taxon>
        <taxon>Nocardioidaceae</taxon>
        <taxon>Nocardioides</taxon>
    </lineage>
</organism>
<sequence>MHARLRRPAVALLATTLAAGVLGAAPAAEAAAVGSIEGAVTGPGGAAIPFAQVTFYVLDPATREFTWFQDGWARADGEGRYSKDLPAGDYLVQFSDFQSGDHLTEYWDDAYDRDDADVVTVGAGDEKVADAELAPAAHVTGRLTGPGGAPVGFTTVYAFRHMTTESGFEYHQQIGGAQTDANGAYDIGTLAPGIYRIQFGDSYSMGGQQTDHATEWWADRASLESGTDLVVPAAGREGIDAELGLDSEVSGRVVGADDTGLEGVVVGAARKIGTQWHVVATTRTSEDGTYLLDGLQTGTYRFVFNDFSNGEPIVEWWDDTAFRGKATAVEVGPNTEVEGIDAALVAGEHDDEVGLTVTNTIQPTISGSPVVGSTLTASTGTWNPQPTQYFFEWFIDGVPLMGHYESTYVPTAADVGKSISVLVTAGGVEDHAYGNAMSASTAPVAGAPVIAPPATSTTPATGLPTTPPATTAPTVDVPAGLAAVLRGVDTSGKPRVGRTVKVTGLDTLFRSTTAVSYTFQWFAGSTKVKKATRSKLKVVPSMKGTKLAVRVTATAASTSRSVKLKVGRVS</sequence>
<dbReference type="InterPro" id="IPR013784">
    <property type="entry name" value="Carb-bd-like_fold"/>
</dbReference>
<keyword evidence="7" id="KW-1185">Reference proteome</keyword>
<evidence type="ECO:0000256" key="1">
    <source>
        <dbReference type="ARBA" id="ARBA00000548"/>
    </source>
</evidence>
<comment type="catalytic activity">
    <reaction evidence="1">
        <text>Endohydrolysis of (1-&gt;4)-alpha-D-glucosidic linkages in polysaccharides containing three or more (1-&gt;4)-alpha-linked D-glucose units.</text>
        <dbReference type="EC" id="3.2.1.1"/>
    </reaction>
</comment>
<name>A0A7Y9H246_9ACTN</name>
<dbReference type="GO" id="GO:0004556">
    <property type="term" value="F:alpha-amylase activity"/>
    <property type="evidence" value="ECO:0007669"/>
    <property type="project" value="UniProtKB-EC"/>
</dbReference>
<evidence type="ECO:0000313" key="6">
    <source>
        <dbReference type="EMBL" id="NYE36562.1"/>
    </source>
</evidence>
<evidence type="ECO:0000313" key="7">
    <source>
        <dbReference type="Proteomes" id="UP000549911"/>
    </source>
</evidence>
<dbReference type="Proteomes" id="UP000549911">
    <property type="component" value="Unassembled WGS sequence"/>
</dbReference>
<gene>
    <name evidence="6" type="ORF">F4692_001695</name>
</gene>
<accession>A0A7Y9H246</accession>
<keyword evidence="5" id="KW-0732">Signal</keyword>
<dbReference type="SUPFAM" id="SSF49478">
    <property type="entry name" value="Cna protein B-type domain"/>
    <property type="match status" value="1"/>
</dbReference>
<feature type="signal peptide" evidence="5">
    <location>
        <begin position="1"/>
        <end position="30"/>
    </location>
</feature>
<dbReference type="RefSeq" id="WP_179619226.1">
    <property type="nucleotide sequence ID" value="NZ_JACCBW010000002.1"/>
</dbReference>
<dbReference type="GO" id="GO:0005975">
    <property type="term" value="P:carbohydrate metabolic process"/>
    <property type="evidence" value="ECO:0007669"/>
    <property type="project" value="UniProtKB-ARBA"/>
</dbReference>
<dbReference type="AlphaFoldDB" id="A0A7Y9H246"/>
<feature type="chain" id="PRO_5039719348" description="alpha-amylase" evidence="5">
    <location>
        <begin position="31"/>
        <end position="570"/>
    </location>
</feature>
<feature type="region of interest" description="Disordered" evidence="4">
    <location>
        <begin position="451"/>
        <end position="474"/>
    </location>
</feature>
<dbReference type="InterPro" id="IPR006311">
    <property type="entry name" value="TAT_signal"/>
</dbReference>
<dbReference type="SUPFAM" id="SSF49452">
    <property type="entry name" value="Starch-binding domain-like"/>
    <property type="match status" value="2"/>
</dbReference>
<evidence type="ECO:0000256" key="3">
    <source>
        <dbReference type="ARBA" id="ARBA00030238"/>
    </source>
</evidence>
<reference evidence="6 7" key="1">
    <citation type="submission" date="2020-07" db="EMBL/GenBank/DDBJ databases">
        <authorList>
            <person name="Partida-Martinez L."/>
            <person name="Huntemann M."/>
            <person name="Clum A."/>
            <person name="Wang J."/>
            <person name="Palaniappan K."/>
            <person name="Ritter S."/>
            <person name="Chen I.-M."/>
            <person name="Stamatis D."/>
            <person name="Reddy T."/>
            <person name="O'Malley R."/>
            <person name="Daum C."/>
            <person name="Shapiro N."/>
            <person name="Ivanova N."/>
            <person name="Kyrpides N."/>
            <person name="Woyke T."/>
        </authorList>
    </citation>
    <scope>NUCLEOTIDE SEQUENCE [LARGE SCALE GENOMIC DNA]</scope>
    <source>
        <strain evidence="6 7">AT2.17</strain>
    </source>
</reference>
<evidence type="ECO:0000256" key="2">
    <source>
        <dbReference type="ARBA" id="ARBA00012595"/>
    </source>
</evidence>
<protein>
    <recommendedName>
        <fullName evidence="2">alpha-amylase</fullName>
        <ecNumber evidence="2">3.2.1.1</ecNumber>
    </recommendedName>
    <alternativeName>
        <fullName evidence="3">1,4-alpha-D-glucan glucanohydrolase</fullName>
    </alternativeName>
</protein>
<evidence type="ECO:0000256" key="4">
    <source>
        <dbReference type="SAM" id="MobiDB-lite"/>
    </source>
</evidence>
<dbReference type="Gene3D" id="2.60.40.10">
    <property type="entry name" value="Immunoglobulins"/>
    <property type="match status" value="1"/>
</dbReference>
<dbReference type="InterPro" id="IPR013783">
    <property type="entry name" value="Ig-like_fold"/>
</dbReference>
<evidence type="ECO:0000256" key="5">
    <source>
        <dbReference type="SAM" id="SignalP"/>
    </source>
</evidence>
<dbReference type="GO" id="GO:0030246">
    <property type="term" value="F:carbohydrate binding"/>
    <property type="evidence" value="ECO:0007669"/>
    <property type="project" value="InterPro"/>
</dbReference>
<dbReference type="Gene3D" id="2.60.40.2700">
    <property type="match status" value="2"/>
</dbReference>
<proteinExistence type="predicted"/>
<dbReference type="EMBL" id="JACCBW010000002">
    <property type="protein sequence ID" value="NYE36562.1"/>
    <property type="molecule type" value="Genomic_DNA"/>
</dbReference>
<reference evidence="6 7" key="2">
    <citation type="submission" date="2020-08" db="EMBL/GenBank/DDBJ databases">
        <title>The Agave Microbiome: Exploring the role of microbial communities in plant adaptations to desert environments.</title>
        <authorList>
            <person name="Partida-Martinez L.P."/>
        </authorList>
    </citation>
    <scope>NUCLEOTIDE SEQUENCE [LARGE SCALE GENOMIC DNA]</scope>
    <source>
        <strain evidence="6 7">AT2.17</strain>
    </source>
</reference>
<dbReference type="PROSITE" id="PS51318">
    <property type="entry name" value="TAT"/>
    <property type="match status" value="1"/>
</dbReference>
<comment type="caution">
    <text evidence="6">The sequence shown here is derived from an EMBL/GenBank/DDBJ whole genome shotgun (WGS) entry which is preliminary data.</text>
</comment>
<dbReference type="EC" id="3.2.1.1" evidence="2"/>